<feature type="domain" description="Cell wall protein YJL171C/Tos1 C-terminal" evidence="10">
    <location>
        <begin position="201"/>
        <end position="416"/>
    </location>
</feature>
<sequence>MYATHLLSLLAAAAAAATAQEYPLANGCSGGEATQQGGNYYCREVQHIQYRGFAGRGSYDEVVDMPANGSCSFRAREFQGSLAPLDEDLSVHVRGPVHLKAAAVYTLTQAQPQDQQNHLRIKRHPRLRHPEWVTAVIDGQTVSWVNNWFGPTPVPDSDSDSVPAPPPDPTLPVEETTTTTVTKTMTITPLPAPKETGGAVWRRVAHYDAESQSVDNMRFLGNYGGQQSGVWSEQYGNSLAYLSADGHSGSASPEILQDKALPSNHEFAIFSAEKCDESCGFSRAQNVSYKGFGGANKIFLLRFSMPSDGDGNDMPAIWLLNGRIPRTVQYGDCSCWSTRCGEVDVFEALETGGTKCKSTFHLSRRGGSSDWFKRPTDRYITVAVIFHHDTASVTIKILPDYDDFAESIDDFTVHDWMDGGEESTLFEFNGS</sequence>
<feature type="region of interest" description="Disordered" evidence="8">
    <location>
        <begin position="154"/>
        <end position="180"/>
    </location>
</feature>
<dbReference type="EMBL" id="NJES01000275">
    <property type="protein sequence ID" value="PHH74422.1"/>
    <property type="molecule type" value="Genomic_DNA"/>
</dbReference>
<proteinExistence type="inferred from homology"/>
<accession>A0A2C5Z3Z4</accession>
<evidence type="ECO:0000256" key="8">
    <source>
        <dbReference type="SAM" id="MobiDB-lite"/>
    </source>
</evidence>
<feature type="chain" id="PRO_5012360983" description="glucan endo-1,3-beta-D-glucosidase" evidence="9">
    <location>
        <begin position="20"/>
        <end position="431"/>
    </location>
</feature>
<feature type="domain" description="Cell wall protein YJL171C/Tos1 N-terminal" evidence="11">
    <location>
        <begin position="46"/>
        <end position="106"/>
    </location>
</feature>
<organism evidence="12 13">
    <name type="scientific">Ophiocordyceps camponoti-rufipedis</name>
    <dbReference type="NCBI Taxonomy" id="2004952"/>
    <lineage>
        <taxon>Eukaryota</taxon>
        <taxon>Fungi</taxon>
        <taxon>Dikarya</taxon>
        <taxon>Ascomycota</taxon>
        <taxon>Pezizomycotina</taxon>
        <taxon>Sordariomycetes</taxon>
        <taxon>Hypocreomycetidae</taxon>
        <taxon>Hypocreales</taxon>
        <taxon>Ophiocordycipitaceae</taxon>
        <taxon>Ophiocordyceps</taxon>
    </lineage>
</organism>
<keyword evidence="4 9" id="KW-0732">Signal</keyword>
<dbReference type="AlphaFoldDB" id="A0A2C5Z3Z4"/>
<evidence type="ECO:0000256" key="6">
    <source>
        <dbReference type="ARBA" id="ARBA00023295"/>
    </source>
</evidence>
<comment type="similarity">
    <text evidence="2">Belongs to the PGA52 family.</text>
</comment>
<keyword evidence="6" id="KW-0326">Glycosidase</keyword>
<evidence type="ECO:0000313" key="12">
    <source>
        <dbReference type="EMBL" id="PHH74422.1"/>
    </source>
</evidence>
<dbReference type="EC" id="3.2.1.39" evidence="3"/>
<keyword evidence="13" id="KW-1185">Reference proteome</keyword>
<gene>
    <name evidence="12" type="ORF">CDD80_3095</name>
</gene>
<dbReference type="PANTHER" id="PTHR31737:SF2">
    <property type="entry name" value="PROTEIN TOS1"/>
    <property type="match status" value="1"/>
</dbReference>
<dbReference type="GO" id="GO:0042973">
    <property type="term" value="F:glucan endo-1,3-beta-D-glucosidase activity"/>
    <property type="evidence" value="ECO:0007669"/>
    <property type="project" value="UniProtKB-EC"/>
</dbReference>
<dbReference type="Pfam" id="PF10287">
    <property type="entry name" value="YJL171C_Tos1_C"/>
    <property type="match status" value="1"/>
</dbReference>
<dbReference type="GO" id="GO:0071555">
    <property type="term" value="P:cell wall organization"/>
    <property type="evidence" value="ECO:0007669"/>
    <property type="project" value="UniProtKB-KW"/>
</dbReference>
<feature type="signal peptide" evidence="9">
    <location>
        <begin position="1"/>
        <end position="19"/>
    </location>
</feature>
<evidence type="ECO:0000256" key="3">
    <source>
        <dbReference type="ARBA" id="ARBA00012780"/>
    </source>
</evidence>
<evidence type="ECO:0000259" key="10">
    <source>
        <dbReference type="Pfam" id="PF10287"/>
    </source>
</evidence>
<evidence type="ECO:0000256" key="1">
    <source>
        <dbReference type="ARBA" id="ARBA00000382"/>
    </source>
</evidence>
<dbReference type="Gene3D" id="2.60.120.200">
    <property type="match status" value="1"/>
</dbReference>
<evidence type="ECO:0000259" key="11">
    <source>
        <dbReference type="Pfam" id="PF10290"/>
    </source>
</evidence>
<name>A0A2C5Z3Z4_9HYPO</name>
<keyword evidence="5" id="KW-0378">Hydrolase</keyword>
<protein>
    <recommendedName>
        <fullName evidence="3">glucan endo-1,3-beta-D-glucosidase</fullName>
        <ecNumber evidence="3">3.2.1.39</ecNumber>
    </recommendedName>
</protein>
<reference evidence="12 13" key="1">
    <citation type="submission" date="2017-06" db="EMBL/GenBank/DDBJ databases">
        <title>Ant-infecting Ophiocordyceps genomes reveal a high diversity of potential behavioral manipulation genes and a possible major role for enterotoxins.</title>
        <authorList>
            <person name="De Bekker C."/>
            <person name="Evans H.C."/>
            <person name="Brachmann A."/>
            <person name="Hughes D.P."/>
        </authorList>
    </citation>
    <scope>NUCLEOTIDE SEQUENCE [LARGE SCALE GENOMIC DNA]</scope>
    <source>
        <strain evidence="12 13">Map16</strain>
    </source>
</reference>
<dbReference type="GO" id="GO:0009277">
    <property type="term" value="C:fungal-type cell wall"/>
    <property type="evidence" value="ECO:0007669"/>
    <property type="project" value="TreeGrafter"/>
</dbReference>
<dbReference type="STRING" id="2004952.A0A2C5Z3Z4"/>
<dbReference type="InterPro" id="IPR018805">
    <property type="entry name" value="YJL171C/Tos1_C"/>
</dbReference>
<dbReference type="Proteomes" id="UP000226431">
    <property type="component" value="Unassembled WGS sequence"/>
</dbReference>
<dbReference type="OrthoDB" id="118256at2759"/>
<feature type="compositionally biased region" description="Low complexity" evidence="8">
    <location>
        <begin position="171"/>
        <end position="180"/>
    </location>
</feature>
<evidence type="ECO:0000256" key="5">
    <source>
        <dbReference type="ARBA" id="ARBA00022801"/>
    </source>
</evidence>
<dbReference type="InterPro" id="IPR018807">
    <property type="entry name" value="YJL171C/Tos1_N"/>
</dbReference>
<evidence type="ECO:0000313" key="13">
    <source>
        <dbReference type="Proteomes" id="UP000226431"/>
    </source>
</evidence>
<evidence type="ECO:0000256" key="9">
    <source>
        <dbReference type="SAM" id="SignalP"/>
    </source>
</evidence>
<evidence type="ECO:0000256" key="2">
    <source>
        <dbReference type="ARBA" id="ARBA00006055"/>
    </source>
</evidence>
<evidence type="ECO:0000256" key="4">
    <source>
        <dbReference type="ARBA" id="ARBA00022729"/>
    </source>
</evidence>
<evidence type="ECO:0000256" key="7">
    <source>
        <dbReference type="ARBA" id="ARBA00023316"/>
    </source>
</evidence>
<dbReference type="PANTHER" id="PTHR31737">
    <property type="entry name" value="PROTEIN TOS1"/>
    <property type="match status" value="1"/>
</dbReference>
<comment type="catalytic activity">
    <reaction evidence="1">
        <text>Hydrolysis of (1-&gt;3)-beta-D-glucosidic linkages in (1-&gt;3)-beta-D-glucans.</text>
        <dbReference type="EC" id="3.2.1.39"/>
    </reaction>
</comment>
<keyword evidence="7" id="KW-0961">Cell wall biogenesis/degradation</keyword>
<dbReference type="Pfam" id="PF10290">
    <property type="entry name" value="YJL171C_Tos1_N"/>
    <property type="match status" value="1"/>
</dbReference>
<comment type="caution">
    <text evidence="12">The sequence shown here is derived from an EMBL/GenBank/DDBJ whole genome shotgun (WGS) entry which is preliminary data.</text>
</comment>